<dbReference type="PANTHER" id="PTHR12618:SF20">
    <property type="entry name" value="PHD AND RING FINGER DOMAIN-CONTAINING PROTEIN 1"/>
    <property type="match status" value="1"/>
</dbReference>
<dbReference type="GO" id="GO:0008270">
    <property type="term" value="F:zinc ion binding"/>
    <property type="evidence" value="ECO:0007669"/>
    <property type="project" value="UniProtKB-KW"/>
</dbReference>
<dbReference type="EMBL" id="ML732173">
    <property type="protein sequence ID" value="KAB8077059.1"/>
    <property type="molecule type" value="Genomic_DNA"/>
</dbReference>
<dbReference type="InterPro" id="IPR011011">
    <property type="entry name" value="Znf_FYVE_PHD"/>
</dbReference>
<organism evidence="8 9">
    <name type="scientific">Aspergillus leporis</name>
    <dbReference type="NCBI Taxonomy" id="41062"/>
    <lineage>
        <taxon>Eukaryota</taxon>
        <taxon>Fungi</taxon>
        <taxon>Dikarya</taxon>
        <taxon>Ascomycota</taxon>
        <taxon>Pezizomycotina</taxon>
        <taxon>Eurotiomycetes</taxon>
        <taxon>Eurotiomycetidae</taxon>
        <taxon>Eurotiales</taxon>
        <taxon>Aspergillaceae</taxon>
        <taxon>Aspergillus</taxon>
        <taxon>Aspergillus subgen. Circumdati</taxon>
    </lineage>
</organism>
<feature type="compositionally biased region" description="Basic and acidic residues" evidence="5">
    <location>
        <begin position="190"/>
        <end position="200"/>
    </location>
</feature>
<dbReference type="SUPFAM" id="SSF57850">
    <property type="entry name" value="RING/U-box"/>
    <property type="match status" value="1"/>
</dbReference>
<proteinExistence type="predicted"/>
<dbReference type="SMART" id="SM00184">
    <property type="entry name" value="RING"/>
    <property type="match status" value="1"/>
</dbReference>
<evidence type="ECO:0000259" key="6">
    <source>
        <dbReference type="PROSITE" id="PS50016"/>
    </source>
</evidence>
<evidence type="ECO:0000259" key="7">
    <source>
        <dbReference type="PROSITE" id="PS50089"/>
    </source>
</evidence>
<dbReference type="SUPFAM" id="SSF57903">
    <property type="entry name" value="FYVE/PHD zinc finger"/>
    <property type="match status" value="1"/>
</dbReference>
<feature type="compositionally biased region" description="Polar residues" evidence="5">
    <location>
        <begin position="392"/>
        <end position="402"/>
    </location>
</feature>
<name>A0A5N5X8L5_9EURO</name>
<evidence type="ECO:0000256" key="1">
    <source>
        <dbReference type="ARBA" id="ARBA00022723"/>
    </source>
</evidence>
<evidence type="ECO:0000256" key="2">
    <source>
        <dbReference type="ARBA" id="ARBA00022771"/>
    </source>
</evidence>
<dbReference type="InterPro" id="IPR001841">
    <property type="entry name" value="Znf_RING"/>
</dbReference>
<evidence type="ECO:0000256" key="4">
    <source>
        <dbReference type="PROSITE-ProRule" id="PRU00175"/>
    </source>
</evidence>
<evidence type="ECO:0000256" key="3">
    <source>
        <dbReference type="ARBA" id="ARBA00022833"/>
    </source>
</evidence>
<gene>
    <name evidence="8" type="ORF">BDV29DRAFT_169021</name>
</gene>
<dbReference type="InterPro" id="IPR019787">
    <property type="entry name" value="Znf_PHD-finger"/>
</dbReference>
<sequence>MSDTCIVCLGDLGESANDPLAVAAEAAPRLDVQVDGRSTDTFKADGVDGTEDTGQIAQLLPCGHILHNNCLKPWVERANSCPICRRSFNVVELSDRVGGPVLSSYSVQDRVQVADVDPSMVIEYIDEDDLAGFSPCPFCGDADNEELLLLCDGCDAPSHTYCLGLDTVPLGPWYCSRCEAQRARALFPDSADRPSRPQDRRGRRTRAQQRSLQSRSQMNSLHWARVWQSVWDHLSIDLDFPFDDDRAAERVRQQQRREEANQREFRAWQRRFEVAERQGGINHFRDTAALLDIEAPRPSRPRVPRVPTPEPESLEEMRAWNAFERAREIENDPSASRKRKEPTLSPSPEPTEPERKLKRPRTRRAEELAALASQNGESSRAASAQVSARINAESSSEPSFLQSLLKEVEDASSGTNSHGDSAQVSVAATDHATPGPSSPSISPVPSNHSSPRLSSTTPPSHPRSRPISPLQLTTPTHPSSPPFSPDISPTGSSKDIGEVTPSRELPDSARRRIPRAAFRSSVLRAEDRSPTRPGLSFAVKTDIQKLVGAALKPYYRSKIVSKDEYTDINRSISRMLYERVGDVETLAADAKANLESTAKEEVTKAIDALKQKYRMEDNPFDDSS</sequence>
<dbReference type="AlphaFoldDB" id="A0A5N5X8L5"/>
<feature type="compositionally biased region" description="Low complexity" evidence="5">
    <location>
        <begin position="368"/>
        <end position="389"/>
    </location>
</feature>
<evidence type="ECO:0000313" key="9">
    <source>
        <dbReference type="Proteomes" id="UP000326565"/>
    </source>
</evidence>
<accession>A0A5N5X8L5</accession>
<keyword evidence="1" id="KW-0479">Metal-binding</keyword>
<protein>
    <recommendedName>
        <fullName evidence="10">PHD and RING finger domain protein</fullName>
    </recommendedName>
</protein>
<dbReference type="Pfam" id="PF00628">
    <property type="entry name" value="PHD"/>
    <property type="match status" value="1"/>
</dbReference>
<keyword evidence="2 4" id="KW-0863">Zinc-finger</keyword>
<dbReference type="PROSITE" id="PS50016">
    <property type="entry name" value="ZF_PHD_2"/>
    <property type="match status" value="1"/>
</dbReference>
<dbReference type="InterPro" id="IPR001965">
    <property type="entry name" value="Znf_PHD"/>
</dbReference>
<reference evidence="8 9" key="1">
    <citation type="submission" date="2019-04" db="EMBL/GenBank/DDBJ databases">
        <title>Friends and foes A comparative genomics study of 23 Aspergillus species from section Flavi.</title>
        <authorList>
            <consortium name="DOE Joint Genome Institute"/>
            <person name="Kjaerbolling I."/>
            <person name="Vesth T."/>
            <person name="Frisvad J.C."/>
            <person name="Nybo J.L."/>
            <person name="Theobald S."/>
            <person name="Kildgaard S."/>
            <person name="Isbrandt T."/>
            <person name="Kuo A."/>
            <person name="Sato A."/>
            <person name="Lyhne E.K."/>
            <person name="Kogle M.E."/>
            <person name="Wiebenga A."/>
            <person name="Kun R.S."/>
            <person name="Lubbers R.J."/>
            <person name="Makela M.R."/>
            <person name="Barry K."/>
            <person name="Chovatia M."/>
            <person name="Clum A."/>
            <person name="Daum C."/>
            <person name="Haridas S."/>
            <person name="He G."/>
            <person name="LaButti K."/>
            <person name="Lipzen A."/>
            <person name="Mondo S."/>
            <person name="Riley R."/>
            <person name="Salamov A."/>
            <person name="Simmons B.A."/>
            <person name="Magnuson J.K."/>
            <person name="Henrissat B."/>
            <person name="Mortensen U.H."/>
            <person name="Larsen T.O."/>
            <person name="Devries R.P."/>
            <person name="Grigoriev I.V."/>
            <person name="Machida M."/>
            <person name="Baker S.E."/>
            <person name="Andersen M.R."/>
        </authorList>
    </citation>
    <scope>NUCLEOTIDE SEQUENCE [LARGE SCALE GENOMIC DNA]</scope>
    <source>
        <strain evidence="8 9">CBS 151.66</strain>
    </source>
</reference>
<evidence type="ECO:0000256" key="5">
    <source>
        <dbReference type="SAM" id="MobiDB-lite"/>
    </source>
</evidence>
<feature type="compositionally biased region" description="Low complexity" evidence="5">
    <location>
        <begin position="434"/>
        <end position="458"/>
    </location>
</feature>
<feature type="domain" description="PHD-type" evidence="6">
    <location>
        <begin position="133"/>
        <end position="181"/>
    </location>
</feature>
<dbReference type="Gene3D" id="3.30.40.10">
    <property type="entry name" value="Zinc/RING finger domain, C3HC4 (zinc finger)"/>
    <property type="match status" value="2"/>
</dbReference>
<dbReference type="OrthoDB" id="8062037at2759"/>
<feature type="domain" description="RING-type" evidence="7">
    <location>
        <begin position="5"/>
        <end position="85"/>
    </location>
</feature>
<dbReference type="SMART" id="SM00249">
    <property type="entry name" value="PHD"/>
    <property type="match status" value="1"/>
</dbReference>
<dbReference type="PANTHER" id="PTHR12618">
    <property type="entry name" value="PHD AND RING FINGER DOMAIN-CONTAINING PROTEIN 1"/>
    <property type="match status" value="1"/>
</dbReference>
<dbReference type="InterPro" id="IPR013083">
    <property type="entry name" value="Znf_RING/FYVE/PHD"/>
</dbReference>
<dbReference type="Proteomes" id="UP000326565">
    <property type="component" value="Unassembled WGS sequence"/>
</dbReference>
<dbReference type="Pfam" id="PF13639">
    <property type="entry name" value="zf-RING_2"/>
    <property type="match status" value="1"/>
</dbReference>
<feature type="compositionally biased region" description="Low complexity" evidence="5">
    <location>
        <begin position="465"/>
        <end position="477"/>
    </location>
</feature>
<feature type="compositionally biased region" description="Polar residues" evidence="5">
    <location>
        <begin position="412"/>
        <end position="426"/>
    </location>
</feature>
<dbReference type="PROSITE" id="PS50089">
    <property type="entry name" value="ZF_RING_2"/>
    <property type="match status" value="1"/>
</dbReference>
<feature type="region of interest" description="Disordered" evidence="5">
    <location>
        <begin position="188"/>
        <end position="215"/>
    </location>
</feature>
<feature type="region of interest" description="Disordered" evidence="5">
    <location>
        <begin position="292"/>
        <end position="534"/>
    </location>
</feature>
<dbReference type="CDD" id="cd15545">
    <property type="entry name" value="PHD_BAZ2A_like"/>
    <property type="match status" value="1"/>
</dbReference>
<evidence type="ECO:0000313" key="8">
    <source>
        <dbReference type="EMBL" id="KAB8077059.1"/>
    </source>
</evidence>
<keyword evidence="9" id="KW-1185">Reference proteome</keyword>
<evidence type="ECO:0008006" key="10">
    <source>
        <dbReference type="Google" id="ProtNLM"/>
    </source>
</evidence>
<dbReference type="InterPro" id="IPR047157">
    <property type="entry name" value="PHRF1/Atg35"/>
</dbReference>
<keyword evidence="3" id="KW-0862">Zinc</keyword>